<dbReference type="InterPro" id="IPR000177">
    <property type="entry name" value="Apple"/>
</dbReference>
<accession>A0A1Q9DVU6</accession>
<keyword evidence="4" id="KW-1015">Disulfide bond</keyword>
<dbReference type="InterPro" id="IPR003609">
    <property type="entry name" value="Pan_app"/>
</dbReference>
<sequence length="3104" mass="344878">MSDIQKFIFSADAMLALEWYPHTPLPDALPEQPRPATPTELSRRLTAVFDAGEHADVQFFAGISQTESIWAHRLVLRRNPSLGFERDAAPADMILPPHVSPEIVRLVLRAHYLEVESDPGSPHVAPWAALQEARREATTQEWTSLEAMFGPLDAETWAPLKAAVHTSLFADVALELSGGFKTFLARYLGRFLKGFSPEQISARLLSGSVRLKEIELDLDAIHELLVAQLPATLELRRVRCEAIYLKVPWKRLRRKPVFLELSDVCVEVKVHSATPERLEAQAERQAKSLPEKSELAVEEEDDEEDLRKSVESQLKVGLKEVIGDGVQVVVNGLRLRLWPPHSEDETPSSLPLLSLQVEAFQTFPCTSAGEKIDCPQDVHEFCDPCARLFRMVSVRGLRIEALSHHGARGGVKFRELLPACEYQVEKDSRAGKSRLINMVCNLDVAESKGGWSASYLRAALEPLCAYKEVQDELHAIVDVIFGVPSHRISVNMRGAVVVHDDSGGDLRVCIEQRRWCGFIPQHRSRRVCPFSSEMTISVKLSHLSLAVPEAPLLAVCSAVIDLIKGIPQAATVEVPADLPQVVAASTTWSEPAPGRAGAEGLAWREQLVSRRLVSLVTLQLTLTRCEATLIPEGSAHALQVQAEDFLFALDLLNSLDAFRLRCLDELNLRDAGSTAGDSKQFCLQRIFGITLGAAAATWGSTQQGPEGERQESRLLSLGPVAGPCLTFRWKDTPALGAADESRQPIEGCIRTVRLLLDIDAVNTVVETADIKHEVKKVVQPFTEILEPPPFASSWCRVLLHDLSIDLAPVQEFPFPSKLKLPSLLLTSLSGLGELFTALETLPSRHVWSGRHCEGRGARSEPQQGEPAADRSFGSMHMGIPARGTQRPGAWAARQAHNGDYVPVDYDELVEMFRAHISARALETVLDAAQRELVEEKAGAGIDAAAVVLSQSPTASSPSLLDAMFEVFEGFGQRLAPFRAGAPSCMLPSSPIQDEISKISDKARSMGILASPSTLQDLYRQNLCEVEAHFWRELNAAGSIYEVILAEEKCRERCHTVSTTLLLDLLKKQADLYRTGPPPPTTLLLGLHLVAKLWLDPGEVVRLLACGMGCLFLAESWATSPEWRALSLESVERVLSGTACPALRGLVGKQVIAISTIGWIAQVPTFTHLHELHIAEMPGEKMSEILELPRLRVLNVNQLSGLLPLDMQPQAPRLEILMGPGRLASALACPNLQKLLVRVDIGADACSLTPALQSRSLVALDILDPHRKFTLRSLFTAIRNSGLPFLQRFVYLRTAASKNHDLFEGTLLAFRSSLPMQTLKFACLSLNESPDRKERLETQVASIIQRAPELEFWVPDWPGDPPNLPGLFGSQLGDWPLKLECVRSPNFEDLAYHRLPIFTEKFRGLATPGFKFGAPPSDARGKKSGRRGWLSGLKHSFKDAGKSSKSKSEGLSRQEARLREAAAELASLQEAVRRLQHQRREAALRKEALQRAVEEELQHIKASASAIEEDLTMQIALEKGKQAELSAKADEQRQQLMQLLCFIRQLRALSRKLSTLPVTFPVKLMPRPWTIQSKLSMPRPRGMILDLLREPVLHVPAHRCMLAGPRDEDGHYFAAAFRWPAENTGGGPVITMPEGLSQEATMMLLRLRYGSDEVEADYILEARHFAELLDWPEVRKRCEAYLESLLAKPEEVDTASLLAVLSHAEESRSMPGRLKAAALAAAVRQWSRVAEAAEAESENPSTPSMLPSSRQSELGTLNRIRHRDGHVCGSLEEYLHAASDDLVAWERSLALDAPQAAKRKLEGAWRHWHQILFEYGHIFGADLAEKLRERTRHRRAQLREERSRQRGQDLRLPAGKVWFEATTDWQEVPGNAICAAGLEYHCDMQTGRHSTLELRPTGHVNFGGGLQLKEVPLPASLQNSERGAKFRARSQSACKCFERLPFDEAANSHLRRWDKDLIAEHEHFDLEHRAWIYLAWDTSGAGVHAMQSEHPEVDEPTLRQLQDCFRWIECRRDGAMHHILFLDADELAQIQEISWMHQHAICMVRGFDYTMEKDPDWCSSSSYPKSVDLRDLGMPGDWGIIDVKRHAAIKGGGKMQKRMLAMLFLFSQAVKSNRISDLPRWWTQTGYVGKLLTHFVKTSKIRSGRSRGRSRSPRPVLLVAAARNKREKEDKEVKKDEEYEEEEEDEDEAEEEMNEASRSPSERRVRTKKKKQSKKSKASSSSCQRDSSREHAKRAVVEKMRAKVQNAELERLKKELAQARAAEAKATAEKEVAILAARVAQDAEEEAQREKEDAIQAAQAAAVAEEKARHDLETLAKDTAKVMEAVGFLASDTVGKISNDLPGTFIRTKFSEVYDCASSLQSMDGGEDRGVRGLDRGDIASQRNSLLELLAGTRLESLCLSHSQYVATLVPSRSHSFKNEDDSFKDVRKSPPAEILDSTALKEICLFFGVFSTHSHIHVSAIIMALMRSFLLVLCTGTLCVFTGADDPEPSALEGDDACTDSEEGECSLSLRQLRLGRQKAQTEEAEGEGDGEPVSFALPCTEPSEFAAEYDSGSLENFSFAEINQHVQESESTDETGSDCFEHDVYYREANRAISMHGTHRTVQHSADACQKACANHNGCAHFSYWRDGGCLLTSSGAHSVHHHGVVSGSGSCSGGASYEGAPTGAYTGPSVMTVKNRGGMPPPKGVQQYNGIAWPTMKIGEHKAVYHMFAIGDWGALIGTNPGRMIQYRSGQTGGPHTMARWRGPCTTDQMASCMGGGQCPSDCHFEHDADYRAQVNVANTMRNFAKDRNPDLFINVGDNFYWGGINTYCGTPMHKIDPVTAHQFREIFENVYHGPGVDGKPWLSVLGNHDYGGFQFNKAWDQQITYTWASDRWVMPGQYFMQRVEYPEFSVEIFMLDSNAMDSHPKSADPKHNICGAMHNPPGANCASTGGPRDLDACFKFMWDTWRSHSDQFIGLRVQRETAPGQEKWTEKKLEAQWYKKLHQNLGLDLLVTGHTHVQNIFHKWHVLGGLTCFITGGGGGITAEVSAKHSHTTAYGFFDLAFTKDEIKLESINFRGNKIGSATVTPVAKNLCKDYKYKKQVDPFMTWEAAEWRRAGKVECP</sequence>
<protein>
    <submittedName>
        <fullName evidence="8">Translation initiation factor IF-2</fullName>
    </submittedName>
</protein>
<feature type="compositionally biased region" description="Basic and acidic residues" evidence="6">
    <location>
        <begin position="2225"/>
        <end position="2234"/>
    </location>
</feature>
<feature type="region of interest" description="Disordered" evidence="6">
    <location>
        <begin position="1732"/>
        <end position="1751"/>
    </location>
</feature>
<feature type="region of interest" description="Disordered" evidence="6">
    <location>
        <begin position="2139"/>
        <end position="2234"/>
    </location>
</feature>
<dbReference type="PANTHER" id="PTHR10161:SF14">
    <property type="entry name" value="TARTRATE-RESISTANT ACID PHOSPHATASE TYPE 5"/>
    <property type="match status" value="1"/>
</dbReference>
<keyword evidence="8" id="KW-0396">Initiation factor</keyword>
<evidence type="ECO:0000256" key="1">
    <source>
        <dbReference type="ARBA" id="ARBA00022729"/>
    </source>
</evidence>
<feature type="domain" description="Apple" evidence="7">
    <location>
        <begin position="2580"/>
        <end position="2653"/>
    </location>
</feature>
<dbReference type="Pfam" id="PF00149">
    <property type="entry name" value="Metallophos"/>
    <property type="match status" value="1"/>
</dbReference>
<evidence type="ECO:0000256" key="4">
    <source>
        <dbReference type="ARBA" id="ARBA00023157"/>
    </source>
</evidence>
<dbReference type="InterPro" id="IPR026728">
    <property type="entry name" value="BLTP3A/B"/>
</dbReference>
<keyword evidence="3" id="KW-0378">Hydrolase</keyword>
<feature type="coiled-coil region" evidence="5">
    <location>
        <begin position="2236"/>
        <end position="2299"/>
    </location>
</feature>
<reference evidence="8 9" key="1">
    <citation type="submission" date="2016-02" db="EMBL/GenBank/DDBJ databases">
        <title>Genome analysis of coral dinoflagellate symbionts highlights evolutionary adaptations to a symbiotic lifestyle.</title>
        <authorList>
            <person name="Aranda M."/>
            <person name="Li Y."/>
            <person name="Liew Y.J."/>
            <person name="Baumgarten S."/>
            <person name="Simakov O."/>
            <person name="Wilson M."/>
            <person name="Piel J."/>
            <person name="Ashoor H."/>
            <person name="Bougouffa S."/>
            <person name="Bajic V.B."/>
            <person name="Ryu T."/>
            <person name="Ravasi T."/>
            <person name="Bayer T."/>
            <person name="Micklem G."/>
            <person name="Kim H."/>
            <person name="Bhak J."/>
            <person name="Lajeunesse T.C."/>
            <person name="Voolstra C.R."/>
        </authorList>
    </citation>
    <scope>NUCLEOTIDE SEQUENCE [LARGE SCALE GENOMIC DNA]</scope>
    <source>
        <strain evidence="8 9">CCMP2467</strain>
    </source>
</reference>
<evidence type="ECO:0000259" key="7">
    <source>
        <dbReference type="PROSITE" id="PS50948"/>
    </source>
</evidence>
<dbReference type="Pfam" id="PF00024">
    <property type="entry name" value="PAN_1"/>
    <property type="match status" value="1"/>
</dbReference>
<keyword evidence="1" id="KW-0732">Signal</keyword>
<dbReference type="EMBL" id="LSRX01000367">
    <property type="protein sequence ID" value="OLP99299.1"/>
    <property type="molecule type" value="Genomic_DNA"/>
</dbReference>
<evidence type="ECO:0000256" key="5">
    <source>
        <dbReference type="SAM" id="Coils"/>
    </source>
</evidence>
<feature type="compositionally biased region" description="Basic and acidic residues" evidence="6">
    <location>
        <begin position="281"/>
        <end position="295"/>
    </location>
</feature>
<dbReference type="GO" id="GO:0006508">
    <property type="term" value="P:proteolysis"/>
    <property type="evidence" value="ECO:0007669"/>
    <property type="project" value="InterPro"/>
</dbReference>
<keyword evidence="9" id="KW-1185">Reference proteome</keyword>
<feature type="compositionally biased region" description="Basic residues" evidence="6">
    <location>
        <begin position="2139"/>
        <end position="2151"/>
    </location>
</feature>
<proteinExistence type="predicted"/>
<feature type="compositionally biased region" description="Basic and acidic residues" evidence="6">
    <location>
        <begin position="2163"/>
        <end position="2176"/>
    </location>
</feature>
<dbReference type="InterPro" id="IPR004843">
    <property type="entry name" value="Calcineurin-like_PHP"/>
</dbReference>
<dbReference type="GO" id="GO:0003743">
    <property type="term" value="F:translation initiation factor activity"/>
    <property type="evidence" value="ECO:0007669"/>
    <property type="project" value="UniProtKB-KW"/>
</dbReference>
<keyword evidence="2" id="KW-0677">Repeat</keyword>
<feature type="compositionally biased region" description="Acidic residues" evidence="6">
    <location>
        <begin position="2177"/>
        <end position="2193"/>
    </location>
</feature>
<dbReference type="Pfam" id="PF24917">
    <property type="entry name" value="BLTP3A_B"/>
    <property type="match status" value="1"/>
</dbReference>
<organism evidence="8 9">
    <name type="scientific">Symbiodinium microadriaticum</name>
    <name type="common">Dinoflagellate</name>
    <name type="synonym">Zooxanthella microadriatica</name>
    <dbReference type="NCBI Taxonomy" id="2951"/>
    <lineage>
        <taxon>Eukaryota</taxon>
        <taxon>Sar</taxon>
        <taxon>Alveolata</taxon>
        <taxon>Dinophyceae</taxon>
        <taxon>Suessiales</taxon>
        <taxon>Symbiodiniaceae</taxon>
        <taxon>Symbiodinium</taxon>
    </lineage>
</organism>
<feature type="coiled-coil region" evidence="5">
    <location>
        <begin position="1820"/>
        <end position="1847"/>
    </location>
</feature>
<feature type="compositionally biased region" description="Polar residues" evidence="6">
    <location>
        <begin position="1738"/>
        <end position="1751"/>
    </location>
</feature>
<dbReference type="GO" id="GO:0016787">
    <property type="term" value="F:hydrolase activity"/>
    <property type="evidence" value="ECO:0007669"/>
    <property type="project" value="UniProtKB-KW"/>
</dbReference>
<dbReference type="PROSITE" id="PS50948">
    <property type="entry name" value="PAN"/>
    <property type="match status" value="1"/>
</dbReference>
<feature type="region of interest" description="Disordered" evidence="6">
    <location>
        <begin position="851"/>
        <end position="870"/>
    </location>
</feature>
<dbReference type="Gene3D" id="3.60.21.10">
    <property type="match status" value="1"/>
</dbReference>
<feature type="compositionally biased region" description="Basic residues" evidence="6">
    <location>
        <begin position="2204"/>
        <end position="2216"/>
    </location>
</feature>
<keyword evidence="8" id="KW-0648">Protein biosynthesis</keyword>
<dbReference type="SUPFAM" id="SSF56300">
    <property type="entry name" value="Metallo-dependent phosphatases"/>
    <property type="match status" value="1"/>
</dbReference>
<evidence type="ECO:0000256" key="6">
    <source>
        <dbReference type="SAM" id="MobiDB-lite"/>
    </source>
</evidence>
<evidence type="ECO:0000313" key="8">
    <source>
        <dbReference type="EMBL" id="OLP99299.1"/>
    </source>
</evidence>
<gene>
    <name evidence="8" type="primary">infB</name>
    <name evidence="8" type="ORF">AK812_SmicGene18147</name>
</gene>
<dbReference type="Proteomes" id="UP000186817">
    <property type="component" value="Unassembled WGS sequence"/>
</dbReference>
<dbReference type="InterPro" id="IPR029052">
    <property type="entry name" value="Metallo-depent_PP-like"/>
</dbReference>
<dbReference type="Gene3D" id="3.50.4.10">
    <property type="entry name" value="Hepatocyte Growth Factor"/>
    <property type="match status" value="1"/>
</dbReference>
<comment type="caution">
    <text evidence="8">The sequence shown here is derived from an EMBL/GenBank/DDBJ whole genome shotgun (WGS) entry which is preliminary data.</text>
</comment>
<evidence type="ECO:0000256" key="3">
    <source>
        <dbReference type="ARBA" id="ARBA00022801"/>
    </source>
</evidence>
<dbReference type="GO" id="GO:0005576">
    <property type="term" value="C:extracellular region"/>
    <property type="evidence" value="ECO:0007669"/>
    <property type="project" value="InterPro"/>
</dbReference>
<dbReference type="SMART" id="SM00223">
    <property type="entry name" value="APPLE"/>
    <property type="match status" value="1"/>
</dbReference>
<dbReference type="OrthoDB" id="411211at2759"/>
<dbReference type="InterPro" id="IPR051558">
    <property type="entry name" value="Metallophosphoesterase_PAP"/>
</dbReference>
<name>A0A1Q9DVU6_SYMMI</name>
<feature type="region of interest" description="Disordered" evidence="6">
    <location>
        <begin position="281"/>
        <end position="303"/>
    </location>
</feature>
<evidence type="ECO:0000256" key="2">
    <source>
        <dbReference type="ARBA" id="ARBA00022737"/>
    </source>
</evidence>
<keyword evidence="5" id="KW-0175">Coiled coil</keyword>
<dbReference type="PANTHER" id="PTHR10161">
    <property type="entry name" value="TARTRATE-RESISTANT ACID PHOSPHATASE TYPE 5"/>
    <property type="match status" value="1"/>
</dbReference>
<feature type="coiled-coil region" evidence="5">
    <location>
        <begin position="1450"/>
        <end position="1491"/>
    </location>
</feature>
<evidence type="ECO:0000313" key="9">
    <source>
        <dbReference type="Proteomes" id="UP000186817"/>
    </source>
</evidence>